<dbReference type="InterPro" id="IPR041491">
    <property type="entry name" value="TRPM_SLOG"/>
</dbReference>
<dbReference type="PANTHER" id="PTHR13800:SF12">
    <property type="entry name" value="TRANSIENT RECEPTOR POTENTIAL CATION CHANNEL SUBFAMILY M MEMBER-LIKE 2"/>
    <property type="match status" value="1"/>
</dbReference>
<organism evidence="3 4">
    <name type="scientific">Mytilus galloprovincialis</name>
    <name type="common">Mediterranean mussel</name>
    <dbReference type="NCBI Taxonomy" id="29158"/>
    <lineage>
        <taxon>Eukaryota</taxon>
        <taxon>Metazoa</taxon>
        <taxon>Spiralia</taxon>
        <taxon>Lophotrochozoa</taxon>
        <taxon>Mollusca</taxon>
        <taxon>Bivalvia</taxon>
        <taxon>Autobranchia</taxon>
        <taxon>Pteriomorphia</taxon>
        <taxon>Mytilida</taxon>
        <taxon>Mytiloidea</taxon>
        <taxon>Mytilidae</taxon>
        <taxon>Mytilinae</taxon>
        <taxon>Mytilus</taxon>
    </lineage>
</organism>
<dbReference type="PANTHER" id="PTHR13800">
    <property type="entry name" value="TRANSIENT RECEPTOR POTENTIAL CATION CHANNEL, SUBFAMILY M, MEMBER 6"/>
    <property type="match status" value="1"/>
</dbReference>
<proteinExistence type="predicted"/>
<feature type="domain" description="TRPM SLOG" evidence="2">
    <location>
        <begin position="2"/>
        <end position="48"/>
    </location>
</feature>
<protein>
    <recommendedName>
        <fullName evidence="2">TRPM SLOG domain-containing protein</fullName>
    </recommendedName>
</protein>
<feature type="non-terminal residue" evidence="3">
    <location>
        <position position="176"/>
    </location>
</feature>
<sequence>MKVPVLVIVAEGDLNTIEHVVKVLERDIPVLILKGSGKAADLIAECMEDVESIEAKAPLLFGIYFREPDFKELTSNMKEIEKHKHFVNILDINQHDETEFSDAVVNSIIRAWAQGRKKEDERPVKSANPKSRNNPYIIKTDKDEKYELLDQEIAYTYSESMAVPTVVSPNDYAGKK</sequence>
<evidence type="ECO:0000313" key="4">
    <source>
        <dbReference type="Proteomes" id="UP000266721"/>
    </source>
</evidence>
<name>A0A409V7H5_MYTGA</name>
<evidence type="ECO:0000259" key="2">
    <source>
        <dbReference type="Pfam" id="PF18139"/>
    </source>
</evidence>
<dbReference type="GO" id="GO:0005886">
    <property type="term" value="C:plasma membrane"/>
    <property type="evidence" value="ECO:0007669"/>
    <property type="project" value="TreeGrafter"/>
</dbReference>
<keyword evidence="4" id="KW-1185">Reference proteome</keyword>
<feature type="region of interest" description="Disordered" evidence="1">
    <location>
        <begin position="119"/>
        <end position="138"/>
    </location>
</feature>
<feature type="non-terminal residue" evidence="3">
    <location>
        <position position="1"/>
    </location>
</feature>
<gene>
    <name evidence="3" type="ORF">AM593_10363</name>
</gene>
<reference evidence="3 4" key="1">
    <citation type="journal article" date="2016" name="PLoS ONE">
        <title>A First Insight into the Genome of the Filter-Feeder Mussel Mytilus galloprovincialis.</title>
        <authorList>
            <person name="Murgarella M."/>
            <person name="Puiu D."/>
            <person name="Novoa B."/>
            <person name="Figueras A."/>
            <person name="Posada D."/>
            <person name="Canchaya C."/>
        </authorList>
    </citation>
    <scope>NUCLEOTIDE SEQUENCE [LARGE SCALE GENOMIC DNA]</scope>
    <source>
        <tissue evidence="3">Muscle</tissue>
    </source>
</reference>
<dbReference type="AlphaFoldDB" id="A0A409V7H5"/>
<evidence type="ECO:0000313" key="3">
    <source>
        <dbReference type="EMBL" id="OPL21219.1"/>
    </source>
</evidence>
<dbReference type="SMR" id="A0A409V7H5"/>
<dbReference type="EMBL" id="KV593886">
    <property type="protein sequence ID" value="OPL21219.1"/>
    <property type="molecule type" value="Genomic_DNA"/>
</dbReference>
<dbReference type="Pfam" id="PF18139">
    <property type="entry name" value="LSDAT_euk"/>
    <property type="match status" value="1"/>
</dbReference>
<accession>A0A409V7H5</accession>
<evidence type="ECO:0000256" key="1">
    <source>
        <dbReference type="SAM" id="MobiDB-lite"/>
    </source>
</evidence>
<dbReference type="InterPro" id="IPR050927">
    <property type="entry name" value="TRPM"/>
</dbReference>
<dbReference type="Proteomes" id="UP000266721">
    <property type="component" value="Unassembled WGS sequence"/>
</dbReference>
<dbReference type="GO" id="GO:0099604">
    <property type="term" value="F:ligand-gated calcium channel activity"/>
    <property type="evidence" value="ECO:0007669"/>
    <property type="project" value="TreeGrafter"/>
</dbReference>